<dbReference type="Proteomes" id="UP000000377">
    <property type="component" value="Chromosome"/>
</dbReference>
<keyword evidence="8" id="KW-1185">Reference proteome</keyword>
<dbReference type="Pfam" id="PF00296">
    <property type="entry name" value="Bac_luciferase"/>
    <property type="match status" value="1"/>
</dbReference>
<evidence type="ECO:0000256" key="4">
    <source>
        <dbReference type="ARBA" id="ARBA00023033"/>
    </source>
</evidence>
<feature type="region of interest" description="Disordered" evidence="5">
    <location>
        <begin position="321"/>
        <end position="347"/>
    </location>
</feature>
<evidence type="ECO:0000256" key="2">
    <source>
        <dbReference type="ARBA" id="ARBA00022643"/>
    </source>
</evidence>
<dbReference type="KEGG" id="sbh:SBI_08224"/>
<keyword evidence="3" id="KW-0560">Oxidoreductase</keyword>
<dbReference type="PANTHER" id="PTHR30011:SF16">
    <property type="entry name" value="C2H2 FINGER DOMAIN TRANSCRIPTION FACTOR (EUROFUNG)-RELATED"/>
    <property type="match status" value="1"/>
</dbReference>
<evidence type="ECO:0000313" key="7">
    <source>
        <dbReference type="EMBL" id="ADI11342.1"/>
    </source>
</evidence>
<dbReference type="PATRIC" id="fig|749414.3.peg.8458"/>
<dbReference type="HOGENOM" id="CLU_027853_0_0_11"/>
<proteinExistence type="predicted"/>
<dbReference type="RefSeq" id="WP_014180792.1">
    <property type="nucleotide sequence ID" value="NC_016582.1"/>
</dbReference>
<organism evidence="7 8">
    <name type="scientific">Streptomyces bingchenggensis (strain BCW-1)</name>
    <dbReference type="NCBI Taxonomy" id="749414"/>
    <lineage>
        <taxon>Bacteria</taxon>
        <taxon>Bacillati</taxon>
        <taxon>Actinomycetota</taxon>
        <taxon>Actinomycetes</taxon>
        <taxon>Kitasatosporales</taxon>
        <taxon>Streptomycetaceae</taxon>
        <taxon>Streptomyces</taxon>
    </lineage>
</organism>
<gene>
    <name evidence="7" type="ordered locus">SBI_08224</name>
</gene>
<dbReference type="SUPFAM" id="SSF51679">
    <property type="entry name" value="Bacterial luciferase-like"/>
    <property type="match status" value="1"/>
</dbReference>
<keyword evidence="4 7" id="KW-0503">Monooxygenase</keyword>
<accession>D7BQZ2</accession>
<feature type="compositionally biased region" description="Pro residues" evidence="5">
    <location>
        <begin position="331"/>
        <end position="347"/>
    </location>
</feature>
<dbReference type="InterPro" id="IPR011251">
    <property type="entry name" value="Luciferase-like_dom"/>
</dbReference>
<evidence type="ECO:0000256" key="3">
    <source>
        <dbReference type="ARBA" id="ARBA00023002"/>
    </source>
</evidence>
<dbReference type="NCBIfam" id="TIGR03571">
    <property type="entry name" value="lucif_BA3436"/>
    <property type="match status" value="1"/>
</dbReference>
<keyword evidence="2" id="KW-0288">FMN</keyword>
<dbReference type="Gene3D" id="3.20.20.30">
    <property type="entry name" value="Luciferase-like domain"/>
    <property type="match status" value="1"/>
</dbReference>
<reference evidence="7 8" key="1">
    <citation type="journal article" date="2010" name="J. Bacteriol.">
        <title>Genome sequence of the milbemycin-producing bacterium Streptomyces bingchenggensis.</title>
        <authorList>
            <person name="Wang X.J."/>
            <person name="Yan Y.J."/>
            <person name="Zhang B."/>
            <person name="An J."/>
            <person name="Wang J.J."/>
            <person name="Tian J."/>
            <person name="Jiang L."/>
            <person name="Chen Y.H."/>
            <person name="Huang S.X."/>
            <person name="Yin M."/>
            <person name="Zhang J."/>
            <person name="Gao A.L."/>
            <person name="Liu C.X."/>
            <person name="Zhu Z.X."/>
            <person name="Xiang W.S."/>
        </authorList>
    </citation>
    <scope>NUCLEOTIDE SEQUENCE [LARGE SCALE GENOMIC DNA]</scope>
    <source>
        <strain evidence="7 8">BCW-1</strain>
    </source>
</reference>
<evidence type="ECO:0000256" key="5">
    <source>
        <dbReference type="SAM" id="MobiDB-lite"/>
    </source>
</evidence>
<feature type="domain" description="Luciferase-like" evidence="6">
    <location>
        <begin position="34"/>
        <end position="245"/>
    </location>
</feature>
<name>D7BQZ2_STRBB</name>
<dbReference type="GO" id="GO:0016705">
    <property type="term" value="F:oxidoreductase activity, acting on paired donors, with incorporation or reduction of molecular oxygen"/>
    <property type="evidence" value="ECO:0007669"/>
    <property type="project" value="InterPro"/>
</dbReference>
<evidence type="ECO:0000259" key="6">
    <source>
        <dbReference type="Pfam" id="PF00296"/>
    </source>
</evidence>
<evidence type="ECO:0000313" key="8">
    <source>
        <dbReference type="Proteomes" id="UP000000377"/>
    </source>
</evidence>
<dbReference type="GO" id="GO:0004497">
    <property type="term" value="F:monooxygenase activity"/>
    <property type="evidence" value="ECO:0007669"/>
    <property type="project" value="UniProtKB-KW"/>
</dbReference>
<dbReference type="InterPro" id="IPR036661">
    <property type="entry name" value="Luciferase-like_sf"/>
</dbReference>
<dbReference type="InterPro" id="IPR020020">
    <property type="entry name" value="Luciferase-type_oxidoreductase"/>
</dbReference>
<evidence type="ECO:0000256" key="1">
    <source>
        <dbReference type="ARBA" id="ARBA00022630"/>
    </source>
</evidence>
<dbReference type="PANTHER" id="PTHR30011">
    <property type="entry name" value="ALKANESULFONATE MONOOXYGENASE-RELATED"/>
    <property type="match status" value="1"/>
</dbReference>
<sequence length="347" mass="37147">MASPHPALAKLAPVGGRLTLGLELPLDNDWGPARRRADREAGRPFGVPDLTEHTRLARLADQLGFAALWLRDVPLYDPVQFGDAGTVFETFTHLGHLAAVTENVTLGTGAIVLPLREPLLVAKAAATVDVLSGGRMLLGLASGDRPVEYPLFGRDFHARGTAFRDGVEALRAAWRSGPLELPRAGLGADRQLEVLPKPVNTAGIPIAIAGGAQQTPEWIAEHADASLNYPRDLGALRLKSREWQQRTGDGSKPYLTPMVLALQSDADAPAHPIRLGLSTGRKALVDHLETMATLGVAHVSFNLRPNDRPVDEVLHELAEDVLPHFPTPTAEGPPGPHQPDSPSPRSP</sequence>
<protein>
    <submittedName>
        <fullName evidence="7">Monooxygenase</fullName>
    </submittedName>
</protein>
<dbReference type="AlphaFoldDB" id="D7BQZ2"/>
<keyword evidence="1" id="KW-0285">Flavoprotein</keyword>
<dbReference type="InterPro" id="IPR051260">
    <property type="entry name" value="Diverse_substr_monoxygenases"/>
</dbReference>
<dbReference type="STRING" id="749414.SBI_08224"/>
<dbReference type="eggNOG" id="COG2141">
    <property type="taxonomic scope" value="Bacteria"/>
</dbReference>
<dbReference type="EMBL" id="CP002047">
    <property type="protein sequence ID" value="ADI11342.1"/>
    <property type="molecule type" value="Genomic_DNA"/>
</dbReference>